<feature type="domain" description="TonB-dependent receptor plug" evidence="13">
    <location>
        <begin position="147"/>
        <end position="249"/>
    </location>
</feature>
<evidence type="ECO:0000259" key="13">
    <source>
        <dbReference type="Pfam" id="PF07715"/>
    </source>
</evidence>
<evidence type="ECO:0000256" key="10">
    <source>
        <dbReference type="PROSITE-ProRule" id="PRU01360"/>
    </source>
</evidence>
<dbReference type="InterPro" id="IPR012910">
    <property type="entry name" value="Plug_dom"/>
</dbReference>
<dbReference type="InterPro" id="IPR039426">
    <property type="entry name" value="TonB-dep_rcpt-like"/>
</dbReference>
<dbReference type="Pfam" id="PF00593">
    <property type="entry name" value="TonB_dep_Rec_b-barrel"/>
    <property type="match status" value="1"/>
</dbReference>
<dbReference type="PANTHER" id="PTHR30069">
    <property type="entry name" value="TONB-DEPENDENT OUTER MEMBRANE RECEPTOR"/>
    <property type="match status" value="1"/>
</dbReference>
<proteinExistence type="inferred from homology"/>
<dbReference type="Gene3D" id="2.60.40.1120">
    <property type="entry name" value="Carboxypeptidase-like, regulatory domain"/>
    <property type="match status" value="1"/>
</dbReference>
<dbReference type="Gene3D" id="2.40.170.20">
    <property type="entry name" value="TonB-dependent receptor, beta-barrel domain"/>
    <property type="match status" value="1"/>
</dbReference>
<comment type="subcellular location">
    <subcellularLocation>
        <location evidence="1 10">Cell outer membrane</location>
        <topology evidence="1 10">Multi-pass membrane protein</topology>
    </subcellularLocation>
</comment>
<dbReference type="Pfam" id="PF07715">
    <property type="entry name" value="Plug"/>
    <property type="match status" value="1"/>
</dbReference>
<evidence type="ECO:0000313" key="14">
    <source>
        <dbReference type="EMBL" id="AZS30614.1"/>
    </source>
</evidence>
<dbReference type="InterPro" id="IPR037066">
    <property type="entry name" value="Plug_dom_sf"/>
</dbReference>
<keyword evidence="9 10" id="KW-0998">Cell outer membrane</keyword>
<keyword evidence="15" id="KW-1185">Reference proteome</keyword>
<dbReference type="OrthoDB" id="9764669at2"/>
<dbReference type="Pfam" id="PF13715">
    <property type="entry name" value="CarbopepD_reg_2"/>
    <property type="match status" value="1"/>
</dbReference>
<evidence type="ECO:0000313" key="15">
    <source>
        <dbReference type="Proteomes" id="UP000270673"/>
    </source>
</evidence>
<evidence type="ECO:0000256" key="3">
    <source>
        <dbReference type="ARBA" id="ARBA00022452"/>
    </source>
</evidence>
<evidence type="ECO:0000256" key="1">
    <source>
        <dbReference type="ARBA" id="ARBA00004571"/>
    </source>
</evidence>
<feature type="domain" description="TonB-dependent receptor-like beta-barrel" evidence="12">
    <location>
        <begin position="330"/>
        <end position="726"/>
    </location>
</feature>
<dbReference type="InterPro" id="IPR036942">
    <property type="entry name" value="Beta-barrel_TonB_sf"/>
</dbReference>
<dbReference type="GO" id="GO:0015344">
    <property type="term" value="F:siderophore uptake transmembrane transporter activity"/>
    <property type="evidence" value="ECO:0007669"/>
    <property type="project" value="TreeGrafter"/>
</dbReference>
<gene>
    <name evidence="14" type="ORF">D8S85_14370</name>
</gene>
<keyword evidence="7 10" id="KW-0472">Membrane</keyword>
<keyword evidence="3 10" id="KW-1134">Transmembrane beta strand</keyword>
<dbReference type="PANTHER" id="PTHR30069:SF29">
    <property type="entry name" value="HEMOGLOBIN AND HEMOGLOBIN-HAPTOGLOBIN-BINDING PROTEIN 1-RELATED"/>
    <property type="match status" value="1"/>
</dbReference>
<dbReference type="KEGG" id="buy:D8S85_14370"/>
<evidence type="ECO:0000256" key="4">
    <source>
        <dbReference type="ARBA" id="ARBA00022692"/>
    </source>
</evidence>
<keyword evidence="4 10" id="KW-0812">Transmembrane</keyword>
<dbReference type="Gene3D" id="2.170.130.10">
    <property type="entry name" value="TonB-dependent receptor, plug domain"/>
    <property type="match status" value="1"/>
</dbReference>
<evidence type="ECO:0000256" key="7">
    <source>
        <dbReference type="ARBA" id="ARBA00023136"/>
    </source>
</evidence>
<dbReference type="EMBL" id="CP032819">
    <property type="protein sequence ID" value="AZS30614.1"/>
    <property type="molecule type" value="Genomic_DNA"/>
</dbReference>
<dbReference type="GO" id="GO:0044718">
    <property type="term" value="P:siderophore transmembrane transport"/>
    <property type="evidence" value="ECO:0007669"/>
    <property type="project" value="TreeGrafter"/>
</dbReference>
<dbReference type="GO" id="GO:0009279">
    <property type="term" value="C:cell outer membrane"/>
    <property type="evidence" value="ECO:0007669"/>
    <property type="project" value="UniProtKB-SubCell"/>
</dbReference>
<reference evidence="14 15" key="1">
    <citation type="submission" date="2018-10" db="EMBL/GenBank/DDBJ databases">
        <title>Butyricimonas faecalis sp. nov., isolated from human faeces and emended description of the genus Butyricimonas.</title>
        <authorList>
            <person name="Le Roy T."/>
            <person name="Van der Smissen P."/>
            <person name="Paquot A."/>
            <person name="Delzenne N."/>
            <person name="Muccioli G."/>
            <person name="Collet J.-F."/>
            <person name="Cani P.D."/>
        </authorList>
    </citation>
    <scope>NUCLEOTIDE SEQUENCE [LARGE SCALE GENOMIC DNA]</scope>
    <source>
        <strain evidence="14 15">H184</strain>
    </source>
</reference>
<protein>
    <submittedName>
        <fullName evidence="14">TonB-dependent receptor</fullName>
    </submittedName>
</protein>
<evidence type="ECO:0000256" key="8">
    <source>
        <dbReference type="ARBA" id="ARBA00023170"/>
    </source>
</evidence>
<dbReference type="Proteomes" id="UP000270673">
    <property type="component" value="Chromosome"/>
</dbReference>
<sequence>MWRLYNVYEKIINMKSILLLVCGVFVLNFVPMSRLMAIQPEVMADSVKTVKLTGKVVDVETGEAIPLSTILVKELGWGSVCDTEGKFKIDVPVNRKATLTVRSVGYETREVDVAPGTISGLVVKLKKSLLNLDEVVITGTRTEKVISEAPVMTRVVSAEELQRNDYESMMDVLEYNIPGLRFNVDPRGNNIQIQGLENSYILILVDGERLSQTPGGPIDFERLSTSNIKRIEILKGAASALYGSSAMGMVVNIITDSPKRSLEGWAKVRYSKFNDLQLDAGIGLAHKGFFSQTLFRRNSTDGYDLTPETPQSYTMNPSHDMNIEEKVGWNNERTKVMASASFYWNEIKNPPKGESPTHYRSLNKTFRASLEHAFGEENKLYAVYYGDFYTRKTVYDLIDLADSTNATSHEQTVRLTDIYSPLKNVEIVGGVEWNWTRNYNKMQYGKEQTVRKVNDANVFVQVDWQILPELDLVGGFRYTHHSVFGDAYTPKVNLMYAPGSFKFRAGYSRGFKAPGLTELYSDFNMGSVSHNIGNPDLKPEYSNYVSVSAEYTYNGRLSASVEGYQNTIKDKINSFIIDVEDPAPGQLGAEMHYANVEAVRIRGVEGTLTYYPMKQLLLRGTYAYTDARDRETDLQLSGNAKHALNFTTTLRGKLLKRDGSVSLSGRWTSKKLSQSKSTETDDSGQEIEVIRERTKPAYSLWKLVAQYTPWQKKFMRLTLTGGIQNLFDYTDTKHYTTYDAGRRFFGSVIFRF</sequence>
<evidence type="ECO:0000256" key="6">
    <source>
        <dbReference type="ARBA" id="ARBA00023077"/>
    </source>
</evidence>
<keyword evidence="6 11" id="KW-0798">TonB box</keyword>
<keyword evidence="8 14" id="KW-0675">Receptor</keyword>
<dbReference type="AlphaFoldDB" id="A0A3S9VVP2"/>
<name>A0A3S9VVP2_9BACT</name>
<dbReference type="PROSITE" id="PS52016">
    <property type="entry name" value="TONB_DEPENDENT_REC_3"/>
    <property type="match status" value="1"/>
</dbReference>
<keyword evidence="5" id="KW-0732">Signal</keyword>
<evidence type="ECO:0000256" key="2">
    <source>
        <dbReference type="ARBA" id="ARBA00022448"/>
    </source>
</evidence>
<comment type="similarity">
    <text evidence="10 11">Belongs to the TonB-dependent receptor family.</text>
</comment>
<organism evidence="14 15">
    <name type="scientific">Butyricimonas faecalis</name>
    <dbReference type="NCBI Taxonomy" id="2093856"/>
    <lineage>
        <taxon>Bacteria</taxon>
        <taxon>Pseudomonadati</taxon>
        <taxon>Bacteroidota</taxon>
        <taxon>Bacteroidia</taxon>
        <taxon>Bacteroidales</taxon>
        <taxon>Odoribacteraceae</taxon>
        <taxon>Butyricimonas</taxon>
    </lineage>
</organism>
<evidence type="ECO:0000259" key="12">
    <source>
        <dbReference type="Pfam" id="PF00593"/>
    </source>
</evidence>
<keyword evidence="2 10" id="KW-0813">Transport</keyword>
<accession>A0A3S9VVP2</accession>
<dbReference type="InterPro" id="IPR008969">
    <property type="entry name" value="CarboxyPept-like_regulatory"/>
</dbReference>
<evidence type="ECO:0000256" key="5">
    <source>
        <dbReference type="ARBA" id="ARBA00022729"/>
    </source>
</evidence>
<evidence type="ECO:0000256" key="11">
    <source>
        <dbReference type="RuleBase" id="RU003357"/>
    </source>
</evidence>
<dbReference type="SUPFAM" id="SSF49464">
    <property type="entry name" value="Carboxypeptidase regulatory domain-like"/>
    <property type="match status" value="1"/>
</dbReference>
<dbReference type="CDD" id="cd01347">
    <property type="entry name" value="ligand_gated_channel"/>
    <property type="match status" value="1"/>
</dbReference>
<dbReference type="InterPro" id="IPR000531">
    <property type="entry name" value="Beta-barrel_TonB"/>
</dbReference>
<evidence type="ECO:0000256" key="9">
    <source>
        <dbReference type="ARBA" id="ARBA00023237"/>
    </source>
</evidence>
<dbReference type="SUPFAM" id="SSF56935">
    <property type="entry name" value="Porins"/>
    <property type="match status" value="1"/>
</dbReference>